<comment type="caution">
    <text evidence="1">The sequence shown here is derived from an EMBL/GenBank/DDBJ whole genome shotgun (WGS) entry which is preliminary data.</text>
</comment>
<evidence type="ECO:0000313" key="1">
    <source>
        <dbReference type="EMBL" id="MEQ7848645.1"/>
    </source>
</evidence>
<dbReference type="RefSeq" id="WP_349499165.1">
    <property type="nucleotide sequence ID" value="NZ_JBEFCW010000261.1"/>
</dbReference>
<dbReference type="Proteomes" id="UP001482520">
    <property type="component" value="Unassembled WGS sequence"/>
</dbReference>
<reference evidence="1 2" key="1">
    <citation type="submission" date="2024-02" db="EMBL/GenBank/DDBJ databases">
        <title>Full genome sequence of Nocardioides kribbensis.</title>
        <authorList>
            <person name="Poletto B.L."/>
            <person name="Silva G."/>
            <person name="Galante D."/>
            <person name="Campos K.R."/>
            <person name="Santos M.B.N."/>
            <person name="Sacchi C.T."/>
        </authorList>
    </citation>
    <scope>NUCLEOTIDE SEQUENCE [LARGE SCALE GENOMIC DNA]</scope>
    <source>
        <strain evidence="1 2">O4R</strain>
    </source>
</reference>
<gene>
    <name evidence="1" type="ORF">V6R90_15290</name>
</gene>
<protein>
    <recommendedName>
        <fullName evidence="3">DUF222 domain-containing protein</fullName>
    </recommendedName>
</protein>
<accession>A0ABV1P1N2</accession>
<name>A0ABV1P1N2_9ACTN</name>
<keyword evidence="2" id="KW-1185">Reference proteome</keyword>
<proteinExistence type="predicted"/>
<evidence type="ECO:0000313" key="2">
    <source>
        <dbReference type="Proteomes" id="UP001482520"/>
    </source>
</evidence>
<dbReference type="EMBL" id="JBEGDP010000019">
    <property type="protein sequence ID" value="MEQ7848645.1"/>
    <property type="molecule type" value="Genomic_DNA"/>
</dbReference>
<sequence length="178" mass="19056">MTWNSHRNRGEILRAVIAAADARVDGLLPLDVEGATTAFHDELDLLGALQLRWHTRLSGRIERELVHQPMALEDAVVAAWRGTADEMPGVRAVLDHYRAEPRDEVMAAALRKASAKEHHLLAVMAGQAGTHATAAAARAGARIEARARAGWRPGASLEPAVAHRSAGLLGRLRAALAA</sequence>
<organism evidence="1 2">
    <name type="scientific">Nocardioides kribbensis</name>
    <dbReference type="NCBI Taxonomy" id="305517"/>
    <lineage>
        <taxon>Bacteria</taxon>
        <taxon>Bacillati</taxon>
        <taxon>Actinomycetota</taxon>
        <taxon>Actinomycetes</taxon>
        <taxon>Propionibacteriales</taxon>
        <taxon>Nocardioidaceae</taxon>
        <taxon>Nocardioides</taxon>
    </lineage>
</organism>
<evidence type="ECO:0008006" key="3">
    <source>
        <dbReference type="Google" id="ProtNLM"/>
    </source>
</evidence>